<gene>
    <name evidence="1" type="ORF">QQ008_05935</name>
</gene>
<accession>A0ABT8KKX9</accession>
<dbReference type="RefSeq" id="WP_346750918.1">
    <property type="nucleotide sequence ID" value="NZ_JAUJEA010000002.1"/>
</dbReference>
<dbReference type="InterPro" id="IPR035235">
    <property type="entry name" value="DUF5343"/>
</dbReference>
<comment type="caution">
    <text evidence="1">The sequence shown here is derived from an EMBL/GenBank/DDBJ whole genome shotgun (WGS) entry which is preliminary data.</text>
</comment>
<sequence length="202" mass="23137">MSLPTSYTQAYGSLRDFFGKIRDAQAPDKFTQQILKDLGFKSNNHRPFIPLLKSLGFLSSEGTPTQRYNEYRDHSKSKQIMGEAIKEAYSDIFLIKSHPKSGDKDLIQGKFKSYHNTSDNVAKLHTNTLYALLDLAELNHENISKSNEKENIIRETEKEIIKTKLPEGKVGLHYNIQIHLPATKDVEVYNAIFKSLKEHIIE</sequence>
<keyword evidence="2" id="KW-1185">Reference proteome</keyword>
<dbReference type="Proteomes" id="UP001172082">
    <property type="component" value="Unassembled WGS sequence"/>
</dbReference>
<dbReference type="EMBL" id="JAUJEA010000002">
    <property type="protein sequence ID" value="MDN5200888.1"/>
    <property type="molecule type" value="Genomic_DNA"/>
</dbReference>
<organism evidence="1 2">
    <name type="scientific">Splendidivirga corallicola</name>
    <dbReference type="NCBI Taxonomy" id="3051826"/>
    <lineage>
        <taxon>Bacteria</taxon>
        <taxon>Pseudomonadati</taxon>
        <taxon>Bacteroidota</taxon>
        <taxon>Cytophagia</taxon>
        <taxon>Cytophagales</taxon>
        <taxon>Splendidivirgaceae</taxon>
        <taxon>Splendidivirga</taxon>
    </lineage>
</organism>
<protein>
    <submittedName>
        <fullName evidence="1">DUF5343 domain-containing protein</fullName>
    </submittedName>
</protein>
<name>A0ABT8KKX9_9BACT</name>
<reference evidence="1" key="1">
    <citation type="submission" date="2023-06" db="EMBL/GenBank/DDBJ databases">
        <title>Genomic of Parafulvivirga corallium.</title>
        <authorList>
            <person name="Wang G."/>
        </authorList>
    </citation>
    <scope>NUCLEOTIDE SEQUENCE</scope>
    <source>
        <strain evidence="1">BMA10</strain>
    </source>
</reference>
<dbReference type="Pfam" id="PF17278">
    <property type="entry name" value="DUF5343"/>
    <property type="match status" value="1"/>
</dbReference>
<proteinExistence type="predicted"/>
<evidence type="ECO:0000313" key="1">
    <source>
        <dbReference type="EMBL" id="MDN5200888.1"/>
    </source>
</evidence>
<evidence type="ECO:0000313" key="2">
    <source>
        <dbReference type="Proteomes" id="UP001172082"/>
    </source>
</evidence>